<dbReference type="InterPro" id="IPR002508">
    <property type="entry name" value="MurNAc-LAA_cat"/>
</dbReference>
<evidence type="ECO:0000259" key="3">
    <source>
        <dbReference type="PROSITE" id="PS51781"/>
    </source>
</evidence>
<dbReference type="PIRSF" id="PIRSF037846">
    <property type="entry name" value="Autolysin_YrvJ_prd"/>
    <property type="match status" value="1"/>
</dbReference>
<dbReference type="CDD" id="cd02696">
    <property type="entry name" value="MurNAc-LAA"/>
    <property type="match status" value="1"/>
</dbReference>
<keyword evidence="1" id="KW-0378">Hydrolase</keyword>
<dbReference type="OrthoDB" id="9806267at2"/>
<dbReference type="GO" id="GO:0009253">
    <property type="term" value="P:peptidoglycan catabolic process"/>
    <property type="evidence" value="ECO:0007669"/>
    <property type="project" value="InterPro"/>
</dbReference>
<protein>
    <submittedName>
        <fullName evidence="4">SH3 domain-containing protein</fullName>
    </submittedName>
</protein>
<evidence type="ECO:0000313" key="5">
    <source>
        <dbReference type="Proteomes" id="UP000480185"/>
    </source>
</evidence>
<evidence type="ECO:0000256" key="1">
    <source>
        <dbReference type="ARBA" id="ARBA00022801"/>
    </source>
</evidence>
<proteinExistence type="predicted"/>
<keyword evidence="2" id="KW-0961">Cell wall biogenesis/degradation</keyword>
<sequence>MFNKIVSMTITFIVLISLLHSPLTAVTKGMVTADNVNIRSGPGLDYEVIGQAQINSSVDILEESSGWVKIHIGQIEGWMSKEFIKQQSSPSQQANTIQITVEDTEVDVQKEPSLTSEIIGKVQSGETYELLEEKNAWYQIQLSSGDKGWINQWLAEKVAGANATDSITTVYDQTHFRSGPSLNHEIIEITDKNKTFQVISKQGNWYEVELDGQNVYVEESLVSDGEDEKSKESDSLLKNKRIVIDAGHGGADTGTISASGDYEKFITTKTAHYLANKLEALGAVPILTRTDVHTFLPLSTRVAYSNAYQADAFVSIHYNSAPQFPNVHGIGTFYYHDAHKELATLIHDEVIKATGFKDRQVRFGDFLVIRENKQPAVLLELGFLSNDEEERTINSSSFQEKATNGIVRGLLKYFD</sequence>
<dbReference type="SUPFAM" id="SSF53187">
    <property type="entry name" value="Zn-dependent exopeptidases"/>
    <property type="match status" value="1"/>
</dbReference>
<dbReference type="Pfam" id="PF01520">
    <property type="entry name" value="Amidase_3"/>
    <property type="match status" value="1"/>
</dbReference>
<dbReference type="PANTHER" id="PTHR30404:SF0">
    <property type="entry name" value="N-ACETYLMURAMOYL-L-ALANINE AMIDASE AMIC"/>
    <property type="match status" value="1"/>
</dbReference>
<dbReference type="GO" id="GO:0071555">
    <property type="term" value="P:cell wall organization"/>
    <property type="evidence" value="ECO:0007669"/>
    <property type="project" value="UniProtKB-KW"/>
</dbReference>
<dbReference type="SMART" id="SM00287">
    <property type="entry name" value="SH3b"/>
    <property type="match status" value="3"/>
</dbReference>
<evidence type="ECO:0000256" key="2">
    <source>
        <dbReference type="ARBA" id="ARBA00023316"/>
    </source>
</evidence>
<keyword evidence="5" id="KW-1185">Reference proteome</keyword>
<organism evidence="4 5">
    <name type="scientific">Salinibacillus xinjiangensis</name>
    <dbReference type="NCBI Taxonomy" id="1229268"/>
    <lineage>
        <taxon>Bacteria</taxon>
        <taxon>Bacillati</taxon>
        <taxon>Bacillota</taxon>
        <taxon>Bacilli</taxon>
        <taxon>Bacillales</taxon>
        <taxon>Bacillaceae</taxon>
        <taxon>Salinibacillus</taxon>
    </lineage>
</organism>
<dbReference type="Pfam" id="PF08239">
    <property type="entry name" value="SH3_3"/>
    <property type="match status" value="3"/>
</dbReference>
<reference evidence="4 5" key="1">
    <citation type="submission" date="2019-11" db="EMBL/GenBank/DDBJ databases">
        <authorList>
            <person name="Li J."/>
        </authorList>
    </citation>
    <scope>NUCLEOTIDE SEQUENCE [LARGE SCALE GENOMIC DNA]</scope>
    <source>
        <strain evidence="4 5">J4</strain>
    </source>
</reference>
<dbReference type="Gene3D" id="3.40.630.40">
    <property type="entry name" value="Zn-dependent exopeptidases"/>
    <property type="match status" value="1"/>
</dbReference>
<dbReference type="EMBL" id="WJNH01000018">
    <property type="protein sequence ID" value="MRG88260.1"/>
    <property type="molecule type" value="Genomic_DNA"/>
</dbReference>
<dbReference type="InterPro" id="IPR050695">
    <property type="entry name" value="N-acetylmuramoyl_amidase_3"/>
</dbReference>
<name>A0A6G1XBK5_9BACI</name>
<dbReference type="SMART" id="SM00646">
    <property type="entry name" value="Ami_3"/>
    <property type="match status" value="1"/>
</dbReference>
<gene>
    <name evidence="4" type="ORF">GH754_18550</name>
</gene>
<comment type="caution">
    <text evidence="4">The sequence shown here is derived from an EMBL/GenBank/DDBJ whole genome shotgun (WGS) entry which is preliminary data.</text>
</comment>
<evidence type="ECO:0000313" key="4">
    <source>
        <dbReference type="EMBL" id="MRG88260.1"/>
    </source>
</evidence>
<feature type="domain" description="SH3b" evidence="3">
    <location>
        <begin position="26"/>
        <end position="88"/>
    </location>
</feature>
<dbReference type="Proteomes" id="UP000480185">
    <property type="component" value="Unassembled WGS sequence"/>
</dbReference>
<dbReference type="GO" id="GO:0008745">
    <property type="term" value="F:N-acetylmuramoyl-L-alanine amidase activity"/>
    <property type="evidence" value="ECO:0007669"/>
    <property type="project" value="InterPro"/>
</dbReference>
<feature type="domain" description="SH3b" evidence="3">
    <location>
        <begin position="94"/>
        <end position="158"/>
    </location>
</feature>
<dbReference type="Gene3D" id="2.30.30.40">
    <property type="entry name" value="SH3 Domains"/>
    <property type="match status" value="3"/>
</dbReference>
<dbReference type="InterPro" id="IPR003646">
    <property type="entry name" value="SH3-like_bac-type"/>
</dbReference>
<dbReference type="PANTHER" id="PTHR30404">
    <property type="entry name" value="N-ACETYLMURAMOYL-L-ALANINE AMIDASE"/>
    <property type="match status" value="1"/>
</dbReference>
<dbReference type="PROSITE" id="PS51781">
    <property type="entry name" value="SH3B"/>
    <property type="match status" value="2"/>
</dbReference>
<dbReference type="GO" id="GO:0030288">
    <property type="term" value="C:outer membrane-bounded periplasmic space"/>
    <property type="evidence" value="ECO:0007669"/>
    <property type="project" value="TreeGrafter"/>
</dbReference>
<accession>A0A6G1XBK5</accession>
<dbReference type="RefSeq" id="WP_153730128.1">
    <property type="nucleotide sequence ID" value="NZ_WJNH01000018.1"/>
</dbReference>
<dbReference type="InterPro" id="IPR017293">
    <property type="entry name" value="N-acetylmuramoyl-L-ala_amidase"/>
</dbReference>
<dbReference type="AlphaFoldDB" id="A0A6G1XBK5"/>